<dbReference type="Pfam" id="PF01488">
    <property type="entry name" value="Shikimate_DH"/>
    <property type="match status" value="1"/>
</dbReference>
<dbReference type="InterPro" id="IPR036291">
    <property type="entry name" value="NAD(P)-bd_dom_sf"/>
</dbReference>
<dbReference type="EC" id="1.2.1.70" evidence="3 9"/>
<evidence type="ECO:0000256" key="2">
    <source>
        <dbReference type="ARBA" id="ARBA00005916"/>
    </source>
</evidence>
<accession>A0A2P5SWW6</accession>
<comment type="subunit">
    <text evidence="9">Homodimer.</text>
</comment>
<feature type="binding site" evidence="9 11">
    <location>
        <begin position="114"/>
        <end position="116"/>
    </location>
    <ligand>
        <name>substrate</name>
    </ligand>
</feature>
<name>A0A2P5SWW6_9GAMM</name>
<evidence type="ECO:0000256" key="1">
    <source>
        <dbReference type="ARBA" id="ARBA00005059"/>
    </source>
</evidence>
<dbReference type="CDD" id="cd05213">
    <property type="entry name" value="NAD_bind_Glutamyl_tRNA_reduct"/>
    <property type="match status" value="1"/>
</dbReference>
<dbReference type="HAMAP" id="MF_00087">
    <property type="entry name" value="Glu_tRNA_reductase"/>
    <property type="match status" value="1"/>
</dbReference>
<dbReference type="Pfam" id="PF05201">
    <property type="entry name" value="GlutR_N"/>
    <property type="match status" value="1"/>
</dbReference>
<keyword evidence="19" id="KW-1185">Reference proteome</keyword>
<dbReference type="SUPFAM" id="SSF69075">
    <property type="entry name" value="Glutamyl tRNA-reductase dimerization domain"/>
    <property type="match status" value="1"/>
</dbReference>
<evidence type="ECO:0000256" key="11">
    <source>
        <dbReference type="PIRSR" id="PIRSR000445-2"/>
    </source>
</evidence>
<comment type="caution">
    <text evidence="18">The sequence shown here is derived from an EMBL/GenBank/DDBJ whole genome shotgun (WGS) entry which is preliminary data.</text>
</comment>
<dbReference type="SUPFAM" id="SSF69742">
    <property type="entry name" value="Glutamyl tRNA-reductase catalytic, N-terminal domain"/>
    <property type="match status" value="1"/>
</dbReference>
<evidence type="ECO:0000256" key="6">
    <source>
        <dbReference type="ARBA" id="ARBA00023244"/>
    </source>
</evidence>
<dbReference type="SUPFAM" id="SSF51735">
    <property type="entry name" value="NAD(P)-binding Rossmann-fold domains"/>
    <property type="match status" value="1"/>
</dbReference>
<evidence type="ECO:0000259" key="16">
    <source>
        <dbReference type="Pfam" id="PF01488"/>
    </source>
</evidence>
<dbReference type="AlphaFoldDB" id="A0A2P5SWW6"/>
<dbReference type="Pfam" id="PF00745">
    <property type="entry name" value="GlutR_dimer"/>
    <property type="match status" value="1"/>
</dbReference>
<dbReference type="InterPro" id="IPR015895">
    <property type="entry name" value="4pyrrol_synth_GluRdtase_N"/>
</dbReference>
<evidence type="ECO:0000256" key="5">
    <source>
        <dbReference type="ARBA" id="ARBA00023002"/>
    </source>
</evidence>
<evidence type="ECO:0000259" key="15">
    <source>
        <dbReference type="Pfam" id="PF00745"/>
    </source>
</evidence>
<proteinExistence type="inferred from homology"/>
<evidence type="ECO:0000256" key="7">
    <source>
        <dbReference type="ARBA" id="ARBA00047464"/>
    </source>
</evidence>
<evidence type="ECO:0000256" key="14">
    <source>
        <dbReference type="RuleBase" id="RU000584"/>
    </source>
</evidence>
<dbReference type="PANTHER" id="PTHR43013">
    <property type="entry name" value="GLUTAMYL-TRNA REDUCTASE"/>
    <property type="match status" value="1"/>
</dbReference>
<reference evidence="18 19" key="1">
    <citation type="journal article" date="2018" name="Genome Biol. Evol.">
        <title>Cladogenesis and Genomic Streamlining in Extracellular Endosymbionts of Tropical Stink Bugs.</title>
        <authorList>
            <person name="Otero-Bravo A."/>
            <person name="Goffredi S."/>
            <person name="Sabree Z.L."/>
        </authorList>
    </citation>
    <scope>NUCLEOTIDE SEQUENCE [LARGE SCALE GENOMIC DNA]</scope>
    <source>
        <strain evidence="18 19">SoEL</strain>
    </source>
</reference>
<dbReference type="GO" id="GO:0008883">
    <property type="term" value="F:glutamyl-tRNA reductase activity"/>
    <property type="evidence" value="ECO:0007669"/>
    <property type="project" value="UniProtKB-UniRule"/>
</dbReference>
<feature type="binding site" evidence="9 12">
    <location>
        <begin position="189"/>
        <end position="194"/>
    </location>
    <ligand>
        <name>NADP(+)</name>
        <dbReference type="ChEBI" id="CHEBI:58349"/>
    </ligand>
</feature>
<feature type="domain" description="Tetrapyrrole biosynthesis glutamyl-tRNA reductase dimerisation" evidence="15">
    <location>
        <begin position="320"/>
        <end position="412"/>
    </location>
</feature>
<feature type="binding site" evidence="9 11">
    <location>
        <position position="109"/>
    </location>
    <ligand>
        <name>substrate</name>
    </ligand>
</feature>
<evidence type="ECO:0000313" key="18">
    <source>
        <dbReference type="EMBL" id="PPI86821.1"/>
    </source>
</evidence>
<feature type="domain" description="Quinate/shikimate 5-dehydrogenase/glutamyl-tRNA reductase" evidence="16">
    <location>
        <begin position="172"/>
        <end position="306"/>
    </location>
</feature>
<dbReference type="PANTHER" id="PTHR43013:SF1">
    <property type="entry name" value="GLUTAMYL-TRNA REDUCTASE"/>
    <property type="match status" value="1"/>
</dbReference>
<dbReference type="InterPro" id="IPR006151">
    <property type="entry name" value="Shikm_DH/Glu-tRNA_Rdtase"/>
</dbReference>
<evidence type="ECO:0000256" key="10">
    <source>
        <dbReference type="PIRSR" id="PIRSR000445-1"/>
    </source>
</evidence>
<evidence type="ECO:0000256" key="9">
    <source>
        <dbReference type="HAMAP-Rule" id="MF_00087"/>
    </source>
</evidence>
<organism evidence="18 19">
    <name type="scientific">Candidatus Pantoea edessiphila</name>
    <dbReference type="NCBI Taxonomy" id="2044610"/>
    <lineage>
        <taxon>Bacteria</taxon>
        <taxon>Pseudomonadati</taxon>
        <taxon>Pseudomonadota</taxon>
        <taxon>Gammaproteobacteria</taxon>
        <taxon>Enterobacterales</taxon>
        <taxon>Erwiniaceae</taxon>
        <taxon>Pantoea</taxon>
    </lineage>
</organism>
<dbReference type="NCBIfam" id="TIGR01035">
    <property type="entry name" value="hemA"/>
    <property type="match status" value="1"/>
</dbReference>
<dbReference type="GO" id="GO:0019353">
    <property type="term" value="P:protoporphyrinogen IX biosynthetic process from glutamate"/>
    <property type="evidence" value="ECO:0007669"/>
    <property type="project" value="TreeGrafter"/>
</dbReference>
<evidence type="ECO:0000256" key="4">
    <source>
        <dbReference type="ARBA" id="ARBA00022857"/>
    </source>
</evidence>
<comment type="function">
    <text evidence="9">Catalyzes the NADPH-dependent reduction of glutamyl-tRNA(Glu) to glutamate 1-semialdehyde (GSA).</text>
</comment>
<gene>
    <name evidence="9" type="primary">hemA</name>
    <name evidence="18" type="ORF">CRV10_01020</name>
</gene>
<dbReference type="GO" id="GO:0050661">
    <property type="term" value="F:NADP binding"/>
    <property type="evidence" value="ECO:0007669"/>
    <property type="project" value="InterPro"/>
</dbReference>
<dbReference type="Gene3D" id="3.30.460.30">
    <property type="entry name" value="Glutamyl-tRNA reductase, N-terminal domain"/>
    <property type="match status" value="1"/>
</dbReference>
<comment type="domain">
    <text evidence="9">Possesses an unusual extended V-shaped dimeric structure with each monomer consisting of three distinct domains arranged along a curved 'spinal' alpha-helix. The N-terminal catalytic domain specifically recognizes the glutamate moiety of the substrate. The second domain is the NADPH-binding domain, and the third C-terminal domain is responsible for dimerization.</text>
</comment>
<dbReference type="Gene3D" id="3.40.50.720">
    <property type="entry name" value="NAD(P)-binding Rossmann-like Domain"/>
    <property type="match status" value="1"/>
</dbReference>
<protein>
    <recommendedName>
        <fullName evidence="8 9">Glutamyl-tRNA reductase</fullName>
        <shortName evidence="9">GluTR</shortName>
        <ecNumber evidence="3 9">1.2.1.70</ecNumber>
    </recommendedName>
</protein>
<feature type="binding site" evidence="9 11">
    <location>
        <begin position="49"/>
        <end position="52"/>
    </location>
    <ligand>
        <name>substrate</name>
    </ligand>
</feature>
<dbReference type="Proteomes" id="UP000296144">
    <property type="component" value="Unassembled WGS sequence"/>
</dbReference>
<evidence type="ECO:0000256" key="3">
    <source>
        <dbReference type="ARBA" id="ARBA00012970"/>
    </source>
</evidence>
<dbReference type="UniPathway" id="UPA00251">
    <property type="reaction ID" value="UER00316"/>
</dbReference>
<dbReference type="FunFam" id="3.30.460.30:FF:000001">
    <property type="entry name" value="Glutamyl-tRNA reductase"/>
    <property type="match status" value="1"/>
</dbReference>
<keyword evidence="5 9" id="KW-0560">Oxidoreductase</keyword>
<dbReference type="EMBL" id="PDKU01000001">
    <property type="protein sequence ID" value="PPI86821.1"/>
    <property type="molecule type" value="Genomic_DNA"/>
</dbReference>
<comment type="miscellaneous">
    <text evidence="9">During catalysis, the active site Cys acts as a nucleophile attacking the alpha-carbonyl group of tRNA-bound glutamate with the formation of a thioester intermediate between enzyme and glutamate, and the concomitant release of tRNA(Glu). The thioester intermediate is finally reduced by direct hydride transfer from NADPH, to form the product GSA.</text>
</comment>
<dbReference type="InterPro" id="IPR000343">
    <property type="entry name" value="4pyrrol_synth_GluRdtase"/>
</dbReference>
<comment type="similarity">
    <text evidence="2 9 14">Belongs to the glutamyl-tRNA reductase family.</text>
</comment>
<dbReference type="InterPro" id="IPR015896">
    <property type="entry name" value="4pyrrol_synth_GluRdtase_dimer"/>
</dbReference>
<evidence type="ECO:0000256" key="8">
    <source>
        <dbReference type="ARBA" id="ARBA00068659"/>
    </source>
</evidence>
<evidence type="ECO:0000313" key="19">
    <source>
        <dbReference type="Proteomes" id="UP000296144"/>
    </source>
</evidence>
<evidence type="ECO:0000259" key="17">
    <source>
        <dbReference type="Pfam" id="PF05201"/>
    </source>
</evidence>
<evidence type="ECO:0000256" key="13">
    <source>
        <dbReference type="PIRSR" id="PIRSR000445-4"/>
    </source>
</evidence>
<evidence type="ECO:0000256" key="12">
    <source>
        <dbReference type="PIRSR" id="PIRSR000445-3"/>
    </source>
</evidence>
<dbReference type="FunFam" id="3.40.50.720:FF:000031">
    <property type="entry name" value="Glutamyl-tRNA reductase"/>
    <property type="match status" value="1"/>
</dbReference>
<dbReference type="PIRSF" id="PIRSF000445">
    <property type="entry name" value="4pyrrol_synth_GluRdtase"/>
    <property type="match status" value="1"/>
</dbReference>
<dbReference type="OrthoDB" id="110209at2"/>
<comment type="catalytic activity">
    <reaction evidence="7 9 14">
        <text>(S)-4-amino-5-oxopentanoate + tRNA(Glu) + NADP(+) = L-glutamyl-tRNA(Glu) + NADPH + H(+)</text>
        <dbReference type="Rhea" id="RHEA:12344"/>
        <dbReference type="Rhea" id="RHEA-COMP:9663"/>
        <dbReference type="Rhea" id="RHEA-COMP:9680"/>
        <dbReference type="ChEBI" id="CHEBI:15378"/>
        <dbReference type="ChEBI" id="CHEBI:57501"/>
        <dbReference type="ChEBI" id="CHEBI:57783"/>
        <dbReference type="ChEBI" id="CHEBI:58349"/>
        <dbReference type="ChEBI" id="CHEBI:78442"/>
        <dbReference type="ChEBI" id="CHEBI:78520"/>
        <dbReference type="EC" id="1.2.1.70"/>
    </reaction>
</comment>
<feature type="domain" description="Glutamyl-tRNA reductase N-terminal" evidence="17">
    <location>
        <begin position="6"/>
        <end position="156"/>
    </location>
</feature>
<feature type="site" description="Important for activity" evidence="9 13">
    <location>
        <position position="99"/>
    </location>
</feature>
<feature type="binding site" evidence="9 11">
    <location>
        <position position="120"/>
    </location>
    <ligand>
        <name>substrate</name>
    </ligand>
</feature>
<feature type="active site" description="Nucleophile" evidence="9 10">
    <location>
        <position position="50"/>
    </location>
</feature>
<comment type="pathway">
    <text evidence="1 9 14">Porphyrin-containing compound metabolism; protoporphyrin-IX biosynthesis; 5-aminolevulinate from L-glutamyl-tRNA(Glu): step 1/2.</text>
</comment>
<dbReference type="InterPro" id="IPR036453">
    <property type="entry name" value="GluRdtase_dimer_dom_sf"/>
</dbReference>
<dbReference type="InterPro" id="IPR036343">
    <property type="entry name" value="GluRdtase_N_sf"/>
</dbReference>
<sequence>MTLLVLGINHKTAPLNLRECISFGPEIINQALDNLLSKSMIQSVVLLSTCNRIEIYVSTDNNISLKEYLMIWLCDYHKINREYICNKVYYYQEKDAVSHLMRVASGLDSMILGESQIFGQVKQAFAISKKNNSVNKEIDRIFQKTFYVAKRIRFETDIGSNNISVAFAACALVYEIFNSLSKLIVLLIGAGKTIHLVAHYLRKYKVKKIIISNRTRSRADMLALEVNAEVINQIDLEKHLHRADIIISSTSSRFPIISKNMIQNALKTRCNKPVFLVDIAVPQDIDTEVNTLPNTYLYRVDDLKKIIDRNSTCRTAALVQAEKIVLQESNEFMPQLRSQNAVHSVRKYRAQIEAIRIEMEKRALHALKKGTDPQKVMQELIYKLTNRLIHAPIKSLQQAARNGDNERLKILCDSLGLN</sequence>
<keyword evidence="6 9" id="KW-0627">Porphyrin biosynthesis</keyword>
<keyword evidence="4 9" id="KW-0521">NADP</keyword>
<dbReference type="RefSeq" id="WP_136129985.1">
    <property type="nucleotide sequence ID" value="NZ_PDKU01000001.1"/>
</dbReference>